<keyword evidence="3 7" id="KW-1133">Transmembrane helix</keyword>
<dbReference type="OMA" id="RRYDYFY"/>
<feature type="non-terminal residue" evidence="9">
    <location>
        <position position="1"/>
    </location>
</feature>
<dbReference type="AlphaFoldDB" id="M5GB58"/>
<keyword evidence="1 7" id="KW-0812">Transmembrane</keyword>
<evidence type="ECO:0000256" key="2">
    <source>
        <dbReference type="ARBA" id="ARBA00022729"/>
    </source>
</evidence>
<proteinExistence type="predicted"/>
<sequence length="274" mass="30213">EDYEIFDLVSALEAAEGKGTTFYSWLDVPSTATSTEIGRAYRKKSLELHPDKNPGVKGIHDRFARLGVIAKILRDGEGRERYDFFYKNGVPKWRGTGYYYSRYRPGLVSVSIFLIFLSSALQYIVQMMTHRREVDHVRKLVTQARAVAWGPKGTPLDGPRKVRVSLGEGEGIKAVDVLVHGEGVFLLGNDDHETVPLDESVPLKPAVSRTWPVVLVRAAIEPIMSRFASAPKVKTDDDADESDASTVKANGNGIKKLPTAAASMAGGRRRKAVK</sequence>
<feature type="domain" description="J" evidence="8">
    <location>
        <begin position="21"/>
        <end position="86"/>
    </location>
</feature>
<gene>
    <name evidence="9" type="ORF">DACRYDRAFT_40124</name>
</gene>
<dbReference type="OrthoDB" id="413400at2759"/>
<evidence type="ECO:0000313" key="10">
    <source>
        <dbReference type="Proteomes" id="UP000030653"/>
    </source>
</evidence>
<dbReference type="PANTHER" id="PTHR44653">
    <property type="entry name" value="DNAJ HOMOLOG SUBFAMILY C MEMBER 1"/>
    <property type="match status" value="1"/>
</dbReference>
<feature type="transmembrane region" description="Helical" evidence="7">
    <location>
        <begin position="106"/>
        <end position="125"/>
    </location>
</feature>
<evidence type="ECO:0000256" key="7">
    <source>
        <dbReference type="SAM" id="Phobius"/>
    </source>
</evidence>
<feature type="region of interest" description="Disordered" evidence="6">
    <location>
        <begin position="231"/>
        <end position="274"/>
    </location>
</feature>
<dbReference type="Proteomes" id="UP000030653">
    <property type="component" value="Unassembled WGS sequence"/>
</dbReference>
<evidence type="ECO:0000256" key="5">
    <source>
        <dbReference type="ARBA" id="ARBA00037847"/>
    </source>
</evidence>
<keyword evidence="2" id="KW-0732">Signal</keyword>
<dbReference type="RefSeq" id="XP_040633063.1">
    <property type="nucleotide sequence ID" value="XM_040774472.1"/>
</dbReference>
<evidence type="ECO:0000256" key="4">
    <source>
        <dbReference type="ARBA" id="ARBA00023136"/>
    </source>
</evidence>
<dbReference type="InterPro" id="IPR001623">
    <property type="entry name" value="DnaJ_domain"/>
</dbReference>
<dbReference type="STRING" id="1858805.M5GB58"/>
<evidence type="ECO:0000256" key="3">
    <source>
        <dbReference type="ARBA" id="ARBA00022989"/>
    </source>
</evidence>
<keyword evidence="10" id="KW-1185">Reference proteome</keyword>
<evidence type="ECO:0000256" key="1">
    <source>
        <dbReference type="ARBA" id="ARBA00022692"/>
    </source>
</evidence>
<keyword evidence="4 7" id="KW-0472">Membrane</keyword>
<organism evidence="9 10">
    <name type="scientific">Dacryopinax primogenitus (strain DJM 731)</name>
    <name type="common">Brown rot fungus</name>
    <dbReference type="NCBI Taxonomy" id="1858805"/>
    <lineage>
        <taxon>Eukaryota</taxon>
        <taxon>Fungi</taxon>
        <taxon>Dikarya</taxon>
        <taxon>Basidiomycota</taxon>
        <taxon>Agaricomycotina</taxon>
        <taxon>Dacrymycetes</taxon>
        <taxon>Dacrymycetales</taxon>
        <taxon>Dacrymycetaceae</taxon>
        <taxon>Dacryopinax</taxon>
    </lineage>
</organism>
<dbReference type="PROSITE" id="PS50076">
    <property type="entry name" value="DNAJ_2"/>
    <property type="match status" value="1"/>
</dbReference>
<dbReference type="EMBL" id="JH795855">
    <property type="protein sequence ID" value="EJU06169.1"/>
    <property type="molecule type" value="Genomic_DNA"/>
</dbReference>
<dbReference type="CDD" id="cd06257">
    <property type="entry name" value="DnaJ"/>
    <property type="match status" value="1"/>
</dbReference>
<reference evidence="9 10" key="1">
    <citation type="journal article" date="2012" name="Science">
        <title>The Paleozoic origin of enzymatic lignin decomposition reconstructed from 31 fungal genomes.</title>
        <authorList>
            <person name="Floudas D."/>
            <person name="Binder M."/>
            <person name="Riley R."/>
            <person name="Barry K."/>
            <person name="Blanchette R.A."/>
            <person name="Henrissat B."/>
            <person name="Martinez A.T."/>
            <person name="Otillar R."/>
            <person name="Spatafora J.W."/>
            <person name="Yadav J.S."/>
            <person name="Aerts A."/>
            <person name="Benoit I."/>
            <person name="Boyd A."/>
            <person name="Carlson A."/>
            <person name="Copeland A."/>
            <person name="Coutinho P.M."/>
            <person name="de Vries R.P."/>
            <person name="Ferreira P."/>
            <person name="Findley K."/>
            <person name="Foster B."/>
            <person name="Gaskell J."/>
            <person name="Glotzer D."/>
            <person name="Gorecki P."/>
            <person name="Heitman J."/>
            <person name="Hesse C."/>
            <person name="Hori C."/>
            <person name="Igarashi K."/>
            <person name="Jurgens J.A."/>
            <person name="Kallen N."/>
            <person name="Kersten P."/>
            <person name="Kohler A."/>
            <person name="Kuees U."/>
            <person name="Kumar T.K.A."/>
            <person name="Kuo A."/>
            <person name="LaButti K."/>
            <person name="Larrondo L.F."/>
            <person name="Lindquist E."/>
            <person name="Ling A."/>
            <person name="Lombard V."/>
            <person name="Lucas S."/>
            <person name="Lundell T."/>
            <person name="Martin R."/>
            <person name="McLaughlin D.J."/>
            <person name="Morgenstern I."/>
            <person name="Morin E."/>
            <person name="Murat C."/>
            <person name="Nagy L.G."/>
            <person name="Nolan M."/>
            <person name="Ohm R.A."/>
            <person name="Patyshakuliyeva A."/>
            <person name="Rokas A."/>
            <person name="Ruiz-Duenas F.J."/>
            <person name="Sabat G."/>
            <person name="Salamov A."/>
            <person name="Samejima M."/>
            <person name="Schmutz J."/>
            <person name="Slot J.C."/>
            <person name="St John F."/>
            <person name="Stenlid J."/>
            <person name="Sun H."/>
            <person name="Sun S."/>
            <person name="Syed K."/>
            <person name="Tsang A."/>
            <person name="Wiebenga A."/>
            <person name="Young D."/>
            <person name="Pisabarro A."/>
            <person name="Eastwood D.C."/>
            <person name="Martin F."/>
            <person name="Cullen D."/>
            <person name="Grigoriev I.V."/>
            <person name="Hibbett D.S."/>
        </authorList>
    </citation>
    <scope>NUCLEOTIDE SEQUENCE [LARGE SCALE GENOMIC DNA]</scope>
    <source>
        <strain evidence="9 10">DJM-731 SS1</strain>
    </source>
</reference>
<dbReference type="InterPro" id="IPR052606">
    <property type="entry name" value="DnaJ_domain_protein"/>
</dbReference>
<dbReference type="InterPro" id="IPR036869">
    <property type="entry name" value="J_dom_sf"/>
</dbReference>
<dbReference type="GO" id="GO:0012505">
    <property type="term" value="C:endomembrane system"/>
    <property type="evidence" value="ECO:0007669"/>
    <property type="project" value="UniProtKB-SubCell"/>
</dbReference>
<dbReference type="SMART" id="SM00271">
    <property type="entry name" value="DnaJ"/>
    <property type="match status" value="1"/>
</dbReference>
<dbReference type="SUPFAM" id="SSF46565">
    <property type="entry name" value="Chaperone J-domain"/>
    <property type="match status" value="1"/>
</dbReference>
<dbReference type="Gene3D" id="1.10.287.110">
    <property type="entry name" value="DnaJ domain"/>
    <property type="match status" value="1"/>
</dbReference>
<protein>
    <submittedName>
        <fullName evidence="9">DnaJ-domain-containing protein</fullName>
    </submittedName>
</protein>
<dbReference type="GeneID" id="63689534"/>
<dbReference type="PRINTS" id="PR00625">
    <property type="entry name" value="JDOMAIN"/>
</dbReference>
<evidence type="ECO:0000256" key="6">
    <source>
        <dbReference type="SAM" id="MobiDB-lite"/>
    </source>
</evidence>
<dbReference type="PANTHER" id="PTHR44653:SF2">
    <property type="entry name" value="DNAJ HOMOLOG SUBFAMILY C MEMBER 1"/>
    <property type="match status" value="1"/>
</dbReference>
<accession>M5GB58</accession>
<dbReference type="Pfam" id="PF00226">
    <property type="entry name" value="DnaJ"/>
    <property type="match status" value="1"/>
</dbReference>
<comment type="subcellular location">
    <subcellularLocation>
        <location evidence="5">Endomembrane system</location>
        <topology evidence="5">Single-pass membrane protein</topology>
    </subcellularLocation>
</comment>
<feature type="non-terminal residue" evidence="9">
    <location>
        <position position="274"/>
    </location>
</feature>
<dbReference type="HOGENOM" id="CLU_037236_0_1_1"/>
<name>M5GB58_DACPD</name>
<evidence type="ECO:0000313" key="9">
    <source>
        <dbReference type="EMBL" id="EJU06169.1"/>
    </source>
</evidence>
<evidence type="ECO:0000259" key="8">
    <source>
        <dbReference type="PROSITE" id="PS50076"/>
    </source>
</evidence>